<name>A0A6V8R7J7_TRIAP</name>
<dbReference type="OrthoDB" id="5144552at2759"/>
<dbReference type="EMBL" id="BLZH01000023">
    <property type="protein sequence ID" value="GFP60590.1"/>
    <property type="molecule type" value="Genomic_DNA"/>
</dbReference>
<evidence type="ECO:0000313" key="3">
    <source>
        <dbReference type="Proteomes" id="UP000517252"/>
    </source>
</evidence>
<organism evidence="2 3">
    <name type="scientific">Trichoderma asperellum</name>
    <name type="common">Filamentous fungus</name>
    <dbReference type="NCBI Taxonomy" id="101201"/>
    <lineage>
        <taxon>Eukaryota</taxon>
        <taxon>Fungi</taxon>
        <taxon>Dikarya</taxon>
        <taxon>Ascomycota</taxon>
        <taxon>Pezizomycotina</taxon>
        <taxon>Sordariomycetes</taxon>
        <taxon>Hypocreomycetidae</taxon>
        <taxon>Hypocreales</taxon>
        <taxon>Hypocreaceae</taxon>
        <taxon>Trichoderma</taxon>
    </lineage>
</organism>
<accession>A0A6V8R7J7</accession>
<feature type="signal peptide" evidence="1">
    <location>
        <begin position="1"/>
        <end position="22"/>
    </location>
</feature>
<evidence type="ECO:0000313" key="2">
    <source>
        <dbReference type="EMBL" id="GFP60590.1"/>
    </source>
</evidence>
<reference evidence="2 3" key="1">
    <citation type="submission" date="2020-07" db="EMBL/GenBank/DDBJ databases">
        <title>Trichoderma asperellum IC-1 whole genome shotgun sequence.</title>
        <authorList>
            <person name="Kanamasa S."/>
            <person name="Takahashi H."/>
        </authorList>
    </citation>
    <scope>NUCLEOTIDE SEQUENCE [LARGE SCALE GENOMIC DNA]</scope>
    <source>
        <strain evidence="2 3">IC-1</strain>
    </source>
</reference>
<dbReference type="AlphaFoldDB" id="A0A6V8R7J7"/>
<feature type="chain" id="PRO_5027753991" evidence="1">
    <location>
        <begin position="23"/>
        <end position="196"/>
    </location>
</feature>
<dbReference type="Proteomes" id="UP000517252">
    <property type="component" value="Unassembled WGS sequence"/>
</dbReference>
<proteinExistence type="predicted"/>
<protein>
    <submittedName>
        <fullName evidence="2">Uncharacterized protein</fullName>
    </submittedName>
</protein>
<evidence type="ECO:0000256" key="1">
    <source>
        <dbReference type="SAM" id="SignalP"/>
    </source>
</evidence>
<gene>
    <name evidence="2" type="ORF">TASIC1_0023000200</name>
</gene>
<comment type="caution">
    <text evidence="2">The sequence shown here is derived from an EMBL/GenBank/DDBJ whole genome shotgun (WGS) entry which is preliminary data.</text>
</comment>
<keyword evidence="1" id="KW-0732">Signal</keyword>
<sequence length="196" mass="21322">MTSIKNLLSLLAAVPTPAPISTTVMPTTITAPTIRQCGEVNVFYTGFPGYHPLVLAQGWDPVRVEIGIRNETANLVKAGYNVHAVWAGVEVPISEIEDRMDQSGVNWDVTAVGFGIRGATLEPIVERFEGEVQNFGAFRENSGLKVNNLQISLSSLAEDCGAAGKPGRLIGYEEICDSRCDRDVSSKDRYKNHDEL</sequence>